<dbReference type="KEGG" id="aare:D3093_07360"/>
<evidence type="ECO:0000313" key="3">
    <source>
        <dbReference type="Proteomes" id="UP000298595"/>
    </source>
</evidence>
<evidence type="ECO:0000256" key="1">
    <source>
        <dbReference type="SAM" id="MobiDB-lite"/>
    </source>
</evidence>
<dbReference type="RefSeq" id="WP_137115054.1">
    <property type="nucleotide sequence ID" value="NZ_CP032321.1"/>
</dbReference>
<dbReference type="Proteomes" id="UP000298595">
    <property type="component" value="Chromosome"/>
</dbReference>
<evidence type="ECO:0000313" key="2">
    <source>
        <dbReference type="EMBL" id="QCN95082.1"/>
    </source>
</evidence>
<name>A0A4D8P8B7_9PROT</name>
<reference evidence="2 3" key="1">
    <citation type="submission" date="2018-09" db="EMBL/GenBank/DDBJ databases">
        <title>Whole genome based analysis of evolution and adaptive divergence in Indian and Brazilian strains of Azospirillum brasilense.</title>
        <authorList>
            <person name="Singh C."/>
            <person name="Tripathi A.K."/>
        </authorList>
    </citation>
    <scope>NUCLEOTIDE SEQUENCE [LARGE SCALE GENOMIC DNA]</scope>
    <source>
        <strain evidence="2 3">MTCC4035</strain>
    </source>
</reference>
<dbReference type="AlphaFoldDB" id="A0A4D8P8B7"/>
<gene>
    <name evidence="2" type="ORF">D3093_07360</name>
</gene>
<proteinExistence type="predicted"/>
<feature type="region of interest" description="Disordered" evidence="1">
    <location>
        <begin position="26"/>
        <end position="60"/>
    </location>
</feature>
<protein>
    <submittedName>
        <fullName evidence="2">Uncharacterized protein</fullName>
    </submittedName>
</protein>
<accession>A0A4D8P8B7</accession>
<dbReference type="EMBL" id="CP032321">
    <property type="protein sequence ID" value="QCN95082.1"/>
    <property type="molecule type" value="Genomic_DNA"/>
</dbReference>
<organism evidence="2 3">
    <name type="scientific">Azospirillum argentinense</name>
    <dbReference type="NCBI Taxonomy" id="2970906"/>
    <lineage>
        <taxon>Bacteria</taxon>
        <taxon>Pseudomonadati</taxon>
        <taxon>Pseudomonadota</taxon>
        <taxon>Alphaproteobacteria</taxon>
        <taxon>Rhodospirillales</taxon>
        <taxon>Azospirillaceae</taxon>
        <taxon>Azospirillum</taxon>
    </lineage>
</organism>
<sequence length="60" mass="6685">MLPAHLAARLLEQRRAQESAEFARQLPLYADDAPFPPNADPDADPDTETGHPLPDWATNY</sequence>